<evidence type="ECO:0000256" key="3">
    <source>
        <dbReference type="ARBA" id="ARBA00023004"/>
    </source>
</evidence>
<dbReference type="PANTHER" id="PTHR43306">
    <property type="entry name" value="7,8-DIHYDRO-6-HYDROXYMETHYLPTERIN DIMETHYLTRANSFERASE"/>
    <property type="match status" value="1"/>
</dbReference>
<dbReference type="Proteomes" id="UP000060778">
    <property type="component" value="Chromosome"/>
</dbReference>
<dbReference type="AlphaFoldDB" id="A0A0U2M8U4"/>
<accession>A0A0U2M8U4</accession>
<keyword evidence="3" id="KW-0408">Iron</keyword>
<feature type="domain" description="Radical SAM core" evidence="5">
    <location>
        <begin position="123"/>
        <end position="359"/>
    </location>
</feature>
<dbReference type="EMBL" id="CP006867">
    <property type="protein sequence ID" value="ALU11341.1"/>
    <property type="molecule type" value="Genomic_DNA"/>
</dbReference>
<proteinExistence type="predicted"/>
<keyword evidence="1" id="KW-0949">S-adenosyl-L-methionine</keyword>
<evidence type="ECO:0000256" key="1">
    <source>
        <dbReference type="ARBA" id="ARBA00022691"/>
    </source>
</evidence>
<keyword evidence="2" id="KW-0479">Metal-binding</keyword>
<dbReference type="InterPro" id="IPR056488">
    <property type="entry name" value="Zn_ribbon_HMPTM"/>
</dbReference>
<name>A0A0U2M8U4_9CREN</name>
<sequence>MSSLKVERLNAPSKMNEKYVEIAGRKIPIGGRLPKPRENEKLLKVTQSLCPHCYRLLPAIVVEREGKVYIRRECPEHGEIEEVYYGDAEIYHKFEKWERDGKGTYSHVQLTAPCPYSCGLCPLHRSHTALLNIVLTNRCDLTCWYCFFYADKAGYVYEPTLEQIKTMVEAALKQGVPLAVQLTGGEPTLRKDLRDIVILLRKMGVRHIQLNTHGIKFAELYLQDKEKAAEYVRSLRYLDDGTVGINTVYLSFDGVTPQTNPKNHWEVPYTFAAFRKGGMTSVVLVPTVIKNWNLHEVGDIVRFAAYNMDIVRGVNFQPVSLTGLMPRKERNNARVTIPDLIKALEEQTDGQITKDDWYPVPVTVAFSRFMEAFKSDTPHFELTNHPMCGAATYTYVERNGNKVRFVPLPRFVDVEGLAEYLEEKTEELQKGGLITKTKVGLKIIYNLRKFIDQSKAPEGFDFWNLLYNVLIKRNYEALGKLHYHLLYIGTMHFMDLYNYDVERVMRCNIHYGSPDGRVIPFCTYNVLNDLYRDYIIKKYSMSLEEAKKVLGDDALRKYVRNVKLLQSGNEYLETYRPFMDKIKKGTVGSTQPS</sequence>
<organism evidence="6 7">
    <name type="scientific">Ignicoccus islandicus DSM 13165</name>
    <dbReference type="NCBI Taxonomy" id="940295"/>
    <lineage>
        <taxon>Archaea</taxon>
        <taxon>Thermoproteota</taxon>
        <taxon>Thermoprotei</taxon>
        <taxon>Desulfurococcales</taxon>
        <taxon>Desulfurococcaceae</taxon>
        <taxon>Ignicoccus</taxon>
    </lineage>
</organism>
<keyword evidence="4" id="KW-0411">Iron-sulfur</keyword>
<dbReference type="CDD" id="cd01335">
    <property type="entry name" value="Radical_SAM"/>
    <property type="match status" value="1"/>
</dbReference>
<dbReference type="GO" id="GO:0046872">
    <property type="term" value="F:metal ion binding"/>
    <property type="evidence" value="ECO:0007669"/>
    <property type="project" value="UniProtKB-KW"/>
</dbReference>
<dbReference type="STRING" id="940295.EYM_00130"/>
<dbReference type="SUPFAM" id="SSF102114">
    <property type="entry name" value="Radical SAM enzymes"/>
    <property type="match status" value="1"/>
</dbReference>
<dbReference type="Pfam" id="PF04055">
    <property type="entry name" value="Radical_SAM"/>
    <property type="match status" value="1"/>
</dbReference>
<dbReference type="SFLD" id="SFLDF00385">
    <property type="entry name" value="7_8-dihydro-6-hydroxymethylpte"/>
    <property type="match status" value="1"/>
</dbReference>
<dbReference type="Pfam" id="PF23545">
    <property type="entry name" value="Zn_ribbon_HMPTM"/>
    <property type="match status" value="1"/>
</dbReference>
<dbReference type="InterPro" id="IPR013785">
    <property type="entry name" value="Aldolase_TIM"/>
</dbReference>
<dbReference type="InterPro" id="IPR034471">
    <property type="entry name" value="GDGT/MA_synthase"/>
</dbReference>
<evidence type="ECO:0000256" key="4">
    <source>
        <dbReference type="ARBA" id="ARBA00023014"/>
    </source>
</evidence>
<dbReference type="SFLD" id="SFLDG01067">
    <property type="entry name" value="SPASM/twitch_domain_containing"/>
    <property type="match status" value="1"/>
</dbReference>
<dbReference type="NCBIfam" id="NF045702">
    <property type="entry name" value="rSAM_GDGT_ether"/>
    <property type="match status" value="1"/>
</dbReference>
<gene>
    <name evidence="6" type="ORF">EYM_00130</name>
</gene>
<dbReference type="PROSITE" id="PS51918">
    <property type="entry name" value="RADICAL_SAM"/>
    <property type="match status" value="1"/>
</dbReference>
<dbReference type="SFLD" id="SFLDS00029">
    <property type="entry name" value="Radical_SAM"/>
    <property type="match status" value="1"/>
</dbReference>
<protein>
    <recommendedName>
        <fullName evidence="5">Radical SAM core domain-containing protein</fullName>
    </recommendedName>
</protein>
<evidence type="ECO:0000259" key="5">
    <source>
        <dbReference type="PROSITE" id="PS51918"/>
    </source>
</evidence>
<dbReference type="InterPro" id="IPR058240">
    <property type="entry name" value="rSAM_sf"/>
</dbReference>
<evidence type="ECO:0000256" key="2">
    <source>
        <dbReference type="ARBA" id="ARBA00022723"/>
    </source>
</evidence>
<dbReference type="PANTHER" id="PTHR43306:SF1">
    <property type="entry name" value="7,8-DIHYDRO-6-HYDROXYMETHYLPTERIN DIMETHYLTRANSFERASE"/>
    <property type="match status" value="1"/>
</dbReference>
<dbReference type="PATRIC" id="fig|940295.4.peg.26"/>
<dbReference type="GO" id="GO:0051539">
    <property type="term" value="F:4 iron, 4 sulfur cluster binding"/>
    <property type="evidence" value="ECO:0007669"/>
    <property type="project" value="InterPro"/>
</dbReference>
<dbReference type="InterPro" id="IPR007197">
    <property type="entry name" value="rSAM"/>
</dbReference>
<keyword evidence="7" id="KW-1185">Reference proteome</keyword>
<evidence type="ECO:0000313" key="7">
    <source>
        <dbReference type="Proteomes" id="UP000060778"/>
    </source>
</evidence>
<dbReference type="Gene3D" id="3.20.20.70">
    <property type="entry name" value="Aldolase class I"/>
    <property type="match status" value="1"/>
</dbReference>
<evidence type="ECO:0000313" key="6">
    <source>
        <dbReference type="EMBL" id="ALU11341.1"/>
    </source>
</evidence>
<dbReference type="GO" id="GO:0008168">
    <property type="term" value="F:methyltransferase activity"/>
    <property type="evidence" value="ECO:0007669"/>
    <property type="project" value="InterPro"/>
</dbReference>
<dbReference type="KEGG" id="iis:EYM_00130"/>
<reference evidence="6 7" key="1">
    <citation type="submission" date="2013-11" db="EMBL/GenBank/DDBJ databases">
        <title>Comparative genomics of Ignicoccus.</title>
        <authorList>
            <person name="Podar M."/>
        </authorList>
    </citation>
    <scope>NUCLEOTIDE SEQUENCE [LARGE SCALE GENOMIC DNA]</scope>
    <source>
        <strain evidence="6 7">DSM 13165</strain>
    </source>
</reference>
<dbReference type="InterPro" id="IPR034474">
    <property type="entry name" value="Methyltransferase_Class_D"/>
</dbReference>
<dbReference type="SFLD" id="SFLDG01100">
    <property type="entry name" value="methyltransferase_(Class_D)"/>
    <property type="match status" value="1"/>
</dbReference>